<dbReference type="STRING" id="888741.HMPREF9098_0204"/>
<feature type="transmembrane region" description="Helical" evidence="1">
    <location>
        <begin position="333"/>
        <end position="353"/>
    </location>
</feature>
<feature type="transmembrane region" description="Helical" evidence="1">
    <location>
        <begin position="875"/>
        <end position="895"/>
    </location>
</feature>
<keyword evidence="1" id="KW-0812">Transmembrane</keyword>
<dbReference type="EMBL" id="AEWV01000005">
    <property type="protein sequence ID" value="EGC18398.1"/>
    <property type="molecule type" value="Genomic_DNA"/>
</dbReference>
<feature type="transmembrane region" description="Helical" evidence="1">
    <location>
        <begin position="463"/>
        <end position="490"/>
    </location>
</feature>
<dbReference type="GO" id="GO:0005886">
    <property type="term" value="C:plasma membrane"/>
    <property type="evidence" value="ECO:0007669"/>
    <property type="project" value="TreeGrafter"/>
</dbReference>
<dbReference type="Pfam" id="PF00873">
    <property type="entry name" value="ACR_tran"/>
    <property type="match status" value="1"/>
</dbReference>
<gene>
    <name evidence="2" type="primary">acrB</name>
    <name evidence="2" type="ORF">HMPREF9098_0204</name>
</gene>
<sequence>MNFKISSWAIRKPIFTIVLFIVLTVIGTLSFQRLPINADPSVSFPIVTVSVAQSGASPDEMEKSVTTRIENALAGMTGVRHITSTITDGASSTTVEFALGTDIDKSVNDVRNTIAQIRSNLPQSITEPVVERLDTEGGALINYVVQAPNMSPAELSWFIDDTVSRELLAVRGVQQVTRIGGAKREIHVALKPERLNALGITAEQVNAQLAQTNANIPAGRTISNAQEQSIRVLNSAQTLQQLADTPISLGGGRFVKLSELAAVRDSSEQVRDRARLNGKEVIGFNVLRSKGSSDTVVAEGVEQAVAKLAAENPDVKISIVHNSVENTRENYRVTMNTLLEGALLTVLVVMLFLRNWRATLVAALALPLSVLPTFFVMQLLGYTLNSITLLAIMLVIGILVDDAIVEIENIEQHLHMGKRPFQAAIDASDAIGLAVVAISGTIIAVFLPVSFISGVVGQYFSQFGVTVSAAVAASLLVARMATPLLAAYILKPLPHTQKQPAHEAPAQANGKFLSLYLKLLDTALHWRKTTLAAGLGVLLLSALMVPLLPTGFVPQSDIGKSTVSITLPPSSTLNQTDEKLQQIAARLRRHKEVVNVYSEAGSSGEVYKGTLLVSLVPAKERELSQKEMEAKMRQDLAQFADIRFSFQNDFAQRDVSIVLTGSDPKALTQAAHTLKAQMQKIGSIANVQLNEPLQKPELQVKLRQEEAARLGITPASVGNLLRIATVGDLESASAKFNLPDRQIPIRVLLNDMAKNDIEAIKRLAVPTAQGGSVPLASVADITLSQGSASLERFDRARRIAVEADLAPGRTIGEVLAEIDTLPVWKSLPAGVRKAETGDAEFMTEMFEQFALAMGFGIMMVLVVLILLFADFLQPLTILVALPLSIGGAVAGLLLTGSALDLASVIGILMLMGIVTKNSILLVDFVIEKRRHGIARQEALLQAGKERSRPIIMTTLAMVAGMVPAVFAGGSGDGFRAVMAITVISGLIASTLLSLVFVPVVYTLMDDLRGWMAPKLGRLTSVTQQDRDAAELPDR</sequence>
<proteinExistence type="predicted"/>
<feature type="transmembrane region" description="Helical" evidence="1">
    <location>
        <begin position="12"/>
        <end position="31"/>
    </location>
</feature>
<dbReference type="HOGENOM" id="CLU_002755_1_2_4"/>
<accession>F0EWH0</accession>
<dbReference type="InterPro" id="IPR001036">
    <property type="entry name" value="Acrflvin-R"/>
</dbReference>
<evidence type="ECO:0000313" key="2">
    <source>
        <dbReference type="EMBL" id="EGC18398.1"/>
    </source>
</evidence>
<feature type="transmembrane region" description="Helical" evidence="1">
    <location>
        <begin position="387"/>
        <end position="409"/>
    </location>
</feature>
<evidence type="ECO:0000256" key="1">
    <source>
        <dbReference type="SAM" id="Phobius"/>
    </source>
</evidence>
<dbReference type="Gene3D" id="3.30.70.1430">
    <property type="entry name" value="Multidrug efflux transporter AcrB pore domain"/>
    <property type="match status" value="2"/>
</dbReference>
<dbReference type="PANTHER" id="PTHR32063:SF77">
    <property type="entry name" value="ACR FAMILY TRANSPORT PROTEIN"/>
    <property type="match status" value="1"/>
</dbReference>
<dbReference type="SUPFAM" id="SSF82866">
    <property type="entry name" value="Multidrug efflux transporter AcrB transmembrane domain"/>
    <property type="match status" value="2"/>
</dbReference>
<organism evidence="2 3">
    <name type="scientific">Kingella denitrificans ATCC 33394</name>
    <dbReference type="NCBI Taxonomy" id="888741"/>
    <lineage>
        <taxon>Bacteria</taxon>
        <taxon>Pseudomonadati</taxon>
        <taxon>Pseudomonadota</taxon>
        <taxon>Betaproteobacteria</taxon>
        <taxon>Neisseriales</taxon>
        <taxon>Neisseriaceae</taxon>
        <taxon>Kingella</taxon>
    </lineage>
</organism>
<feature type="transmembrane region" description="Helical" evidence="1">
    <location>
        <begin position="901"/>
        <end position="926"/>
    </location>
</feature>
<dbReference type="Proteomes" id="UP000004088">
    <property type="component" value="Unassembled WGS sequence"/>
</dbReference>
<comment type="caution">
    <text evidence="2">The sequence shown here is derived from an EMBL/GenBank/DDBJ whole genome shotgun (WGS) entry which is preliminary data.</text>
</comment>
<dbReference type="Gene3D" id="3.30.2090.10">
    <property type="entry name" value="Multidrug efflux transporter AcrB TolC docking domain, DN and DC subdomains"/>
    <property type="match status" value="2"/>
</dbReference>
<dbReference type="InterPro" id="IPR027463">
    <property type="entry name" value="AcrB_DN_DC_subdom"/>
</dbReference>
<dbReference type="PRINTS" id="PR00702">
    <property type="entry name" value="ACRIFLAVINRP"/>
</dbReference>
<dbReference type="SUPFAM" id="SSF82714">
    <property type="entry name" value="Multidrug efflux transporter AcrB TolC docking domain, DN and DC subdomains"/>
    <property type="match status" value="2"/>
</dbReference>
<keyword evidence="1" id="KW-1133">Transmembrane helix</keyword>
<name>F0EWH0_9NEIS</name>
<dbReference type="AlphaFoldDB" id="F0EWH0"/>
<dbReference type="PANTHER" id="PTHR32063">
    <property type="match status" value="1"/>
</dbReference>
<reference evidence="2 3" key="1">
    <citation type="submission" date="2011-01" db="EMBL/GenBank/DDBJ databases">
        <authorList>
            <person name="Muzny D."/>
            <person name="Qin X."/>
            <person name="Deng J."/>
            <person name="Jiang H."/>
            <person name="Liu Y."/>
            <person name="Qu J."/>
            <person name="Song X.-Z."/>
            <person name="Zhang L."/>
            <person name="Thornton R."/>
            <person name="Coyle M."/>
            <person name="Francisco L."/>
            <person name="Jackson L."/>
            <person name="Javaid M."/>
            <person name="Korchina V."/>
            <person name="Kovar C."/>
            <person name="Mata R."/>
            <person name="Mathew T."/>
            <person name="Ngo R."/>
            <person name="Nguyen L."/>
            <person name="Nguyen N."/>
            <person name="Okwuonu G."/>
            <person name="Ongeri F."/>
            <person name="Pham C."/>
            <person name="Simmons D."/>
            <person name="Wilczek-Boney K."/>
            <person name="Hale W."/>
            <person name="Jakkamsetti A."/>
            <person name="Pham P."/>
            <person name="Ruth R."/>
            <person name="San Lucas F."/>
            <person name="Warren J."/>
            <person name="Zhang J."/>
            <person name="Zhao Z."/>
            <person name="Zhou C."/>
            <person name="Zhu D."/>
            <person name="Lee S."/>
            <person name="Bess C."/>
            <person name="Blankenburg K."/>
            <person name="Forbes L."/>
            <person name="Fu Q."/>
            <person name="Gubbala S."/>
            <person name="Hirani K."/>
            <person name="Jayaseelan J.C."/>
            <person name="Lara F."/>
            <person name="Munidasa M."/>
            <person name="Palculict T."/>
            <person name="Patil S."/>
            <person name="Pu L.-L."/>
            <person name="Saada N."/>
            <person name="Tang L."/>
            <person name="Weissenberger G."/>
            <person name="Zhu Y."/>
            <person name="Hemphill L."/>
            <person name="Shang Y."/>
            <person name="Youmans B."/>
            <person name="Ayvaz T."/>
            <person name="Ross M."/>
            <person name="Santibanez J."/>
            <person name="Aqrawi P."/>
            <person name="Gross S."/>
            <person name="Joshi V."/>
            <person name="Fowler G."/>
            <person name="Nazareth L."/>
            <person name="Reid J."/>
            <person name="Worley K."/>
            <person name="Petrosino J."/>
            <person name="Highlander S."/>
            <person name="Gibbs R."/>
        </authorList>
    </citation>
    <scope>NUCLEOTIDE SEQUENCE [LARGE SCALE GENOMIC DNA]</scope>
    <source>
        <strain evidence="2 3">ATCC 33394</strain>
    </source>
</reference>
<dbReference type="Gene3D" id="1.20.1640.10">
    <property type="entry name" value="Multidrug efflux transporter AcrB transmembrane domain"/>
    <property type="match status" value="2"/>
</dbReference>
<evidence type="ECO:0000313" key="3">
    <source>
        <dbReference type="Proteomes" id="UP000004088"/>
    </source>
</evidence>
<dbReference type="SUPFAM" id="SSF82693">
    <property type="entry name" value="Multidrug efflux transporter AcrB pore domain, PN1, PN2, PC1 and PC2 subdomains"/>
    <property type="match status" value="3"/>
</dbReference>
<keyword evidence="3" id="KW-1185">Reference proteome</keyword>
<feature type="transmembrane region" description="Helical" evidence="1">
    <location>
        <begin position="849"/>
        <end position="868"/>
    </location>
</feature>
<dbReference type="RefSeq" id="WP_003781074.1">
    <property type="nucleotide sequence ID" value="NZ_GL870929.1"/>
</dbReference>
<feature type="transmembrane region" description="Helical" evidence="1">
    <location>
        <begin position="360"/>
        <end position="381"/>
    </location>
</feature>
<dbReference type="Gene3D" id="3.30.70.1320">
    <property type="entry name" value="Multidrug efflux transporter AcrB pore domain like"/>
    <property type="match status" value="1"/>
</dbReference>
<feature type="transmembrane region" description="Helical" evidence="1">
    <location>
        <begin position="531"/>
        <end position="552"/>
    </location>
</feature>
<dbReference type="GO" id="GO:0042910">
    <property type="term" value="F:xenobiotic transmembrane transporter activity"/>
    <property type="evidence" value="ECO:0007669"/>
    <property type="project" value="TreeGrafter"/>
</dbReference>
<feature type="transmembrane region" description="Helical" evidence="1">
    <location>
        <begin position="950"/>
        <end position="970"/>
    </location>
</feature>
<keyword evidence="1" id="KW-0472">Membrane</keyword>
<feature type="transmembrane region" description="Helical" evidence="1">
    <location>
        <begin position="976"/>
        <end position="1004"/>
    </location>
</feature>
<dbReference type="Gene3D" id="3.30.70.1440">
    <property type="entry name" value="Multidrug efflux transporter AcrB pore domain"/>
    <property type="match status" value="1"/>
</dbReference>
<protein>
    <submittedName>
        <fullName evidence="2">RND transporter, HAE1 family</fullName>
    </submittedName>
</protein>
<feature type="transmembrane region" description="Helical" evidence="1">
    <location>
        <begin position="430"/>
        <end position="451"/>
    </location>
</feature>